<dbReference type="GO" id="GO:0034040">
    <property type="term" value="F:ATPase-coupled lipid transmembrane transporter activity"/>
    <property type="evidence" value="ECO:0007669"/>
    <property type="project" value="TreeGrafter"/>
</dbReference>
<dbReference type="Pfam" id="PF00005">
    <property type="entry name" value="ABC_tran"/>
    <property type="match status" value="1"/>
</dbReference>
<keyword evidence="6 7" id="KW-0472">Membrane</keyword>
<protein>
    <submittedName>
        <fullName evidence="10">Type I secretion system ATPase</fullName>
    </submittedName>
</protein>
<evidence type="ECO:0000256" key="7">
    <source>
        <dbReference type="SAM" id="Phobius"/>
    </source>
</evidence>
<keyword evidence="11" id="KW-1185">Reference proteome</keyword>
<evidence type="ECO:0000256" key="3">
    <source>
        <dbReference type="ARBA" id="ARBA00022741"/>
    </source>
</evidence>
<evidence type="ECO:0000256" key="1">
    <source>
        <dbReference type="ARBA" id="ARBA00004651"/>
    </source>
</evidence>
<dbReference type="GO" id="GO:0030256">
    <property type="term" value="C:type I protein secretion system complex"/>
    <property type="evidence" value="ECO:0007669"/>
    <property type="project" value="InterPro"/>
</dbReference>
<evidence type="ECO:0000259" key="8">
    <source>
        <dbReference type="PROSITE" id="PS50893"/>
    </source>
</evidence>
<keyword evidence="3" id="KW-0547">Nucleotide-binding</keyword>
<dbReference type="InterPro" id="IPR039421">
    <property type="entry name" value="Type_1_exporter"/>
</dbReference>
<dbReference type="InterPro" id="IPR003593">
    <property type="entry name" value="AAA+_ATPase"/>
</dbReference>
<dbReference type="InterPro" id="IPR010128">
    <property type="entry name" value="ATPase_T1SS_PrtD-like"/>
</dbReference>
<evidence type="ECO:0000313" key="11">
    <source>
        <dbReference type="Proteomes" id="UP000025047"/>
    </source>
</evidence>
<name>A0A017HFR3_9RHOB</name>
<keyword evidence="2 7" id="KW-0812">Transmembrane</keyword>
<reference evidence="10 11" key="1">
    <citation type="submission" date="2013-03" db="EMBL/GenBank/DDBJ databases">
        <authorList>
            <person name="Fiebig A."/>
            <person name="Goeker M."/>
            <person name="Klenk H.-P.P."/>
        </authorList>
    </citation>
    <scope>NUCLEOTIDE SEQUENCE [LARGE SCALE GENOMIC DNA]</scope>
    <source>
        <strain evidence="10 11">DSM 17492</strain>
    </source>
</reference>
<feature type="transmembrane region" description="Helical" evidence="7">
    <location>
        <begin position="137"/>
        <end position="159"/>
    </location>
</feature>
<dbReference type="PROSITE" id="PS00211">
    <property type="entry name" value="ABC_TRANSPORTER_1"/>
    <property type="match status" value="1"/>
</dbReference>
<evidence type="ECO:0000313" key="10">
    <source>
        <dbReference type="EMBL" id="EYD73352.1"/>
    </source>
</evidence>
<dbReference type="PROSITE" id="PS50893">
    <property type="entry name" value="ABC_TRANSPORTER_2"/>
    <property type="match status" value="1"/>
</dbReference>
<dbReference type="SUPFAM" id="SSF52540">
    <property type="entry name" value="P-loop containing nucleoside triphosphate hydrolases"/>
    <property type="match status" value="1"/>
</dbReference>
<feature type="transmembrane region" description="Helical" evidence="7">
    <location>
        <begin position="268"/>
        <end position="290"/>
    </location>
</feature>
<dbReference type="SMART" id="SM00382">
    <property type="entry name" value="AAA"/>
    <property type="match status" value="1"/>
</dbReference>
<dbReference type="NCBIfam" id="TIGR01842">
    <property type="entry name" value="type_I_sec_PrtD"/>
    <property type="match status" value="1"/>
</dbReference>
<dbReference type="PATRIC" id="fig|1122180.6.peg.877"/>
<keyword evidence="5 7" id="KW-1133">Transmembrane helix</keyword>
<proteinExistence type="predicted"/>
<dbReference type="GO" id="GO:0005886">
    <property type="term" value="C:plasma membrane"/>
    <property type="evidence" value="ECO:0007669"/>
    <property type="project" value="UniProtKB-SubCell"/>
</dbReference>
<dbReference type="Gene3D" id="3.40.50.300">
    <property type="entry name" value="P-loop containing nucleotide triphosphate hydrolases"/>
    <property type="match status" value="1"/>
</dbReference>
<dbReference type="GO" id="GO:0005524">
    <property type="term" value="F:ATP binding"/>
    <property type="evidence" value="ECO:0007669"/>
    <property type="project" value="UniProtKB-KW"/>
</dbReference>
<dbReference type="GO" id="GO:0016887">
    <property type="term" value="F:ATP hydrolysis activity"/>
    <property type="evidence" value="ECO:0007669"/>
    <property type="project" value="InterPro"/>
</dbReference>
<dbReference type="InterPro" id="IPR036640">
    <property type="entry name" value="ABC1_TM_sf"/>
</dbReference>
<dbReference type="InterPro" id="IPR003439">
    <property type="entry name" value="ABC_transporter-like_ATP-bd"/>
</dbReference>
<dbReference type="SUPFAM" id="SSF90123">
    <property type="entry name" value="ABC transporter transmembrane region"/>
    <property type="match status" value="1"/>
</dbReference>
<comment type="caution">
    <text evidence="10">The sequence shown here is derived from an EMBL/GenBank/DDBJ whole genome shotgun (WGS) entry which is preliminary data.</text>
</comment>
<feature type="domain" description="ABC transporter" evidence="8">
    <location>
        <begin position="340"/>
        <end position="576"/>
    </location>
</feature>
<dbReference type="InterPro" id="IPR017871">
    <property type="entry name" value="ABC_transporter-like_CS"/>
</dbReference>
<feature type="transmembrane region" description="Helical" evidence="7">
    <location>
        <begin position="28"/>
        <end position="52"/>
    </location>
</feature>
<dbReference type="Gene3D" id="1.20.1560.10">
    <property type="entry name" value="ABC transporter type 1, transmembrane domain"/>
    <property type="match status" value="1"/>
</dbReference>
<organism evidence="10 11">
    <name type="scientific">Limimaricola hongkongensis DSM 17492</name>
    <dbReference type="NCBI Taxonomy" id="1122180"/>
    <lineage>
        <taxon>Bacteria</taxon>
        <taxon>Pseudomonadati</taxon>
        <taxon>Pseudomonadota</taxon>
        <taxon>Alphaproteobacteria</taxon>
        <taxon>Rhodobacterales</taxon>
        <taxon>Paracoccaceae</taxon>
        <taxon>Limimaricola</taxon>
    </lineage>
</organism>
<sequence>MEDEDMMTRDASALGAEELREARSQSRWLFWAVGIFSLIVNLLMLTGPLYMLNVYDRVLGSRSLATLVALSVLVVFLYAMMGLLDLVRGRVMSRIAARFQARLDRRVFAAALRASSGQKARAEAATAQRDLESVQRLIASPALISSFDLPFAPLFFFGIFLFHPFLGFLGLAGAAVLIVLAVANQLMSRKQLEESNAATFRSEQIGAQIRQDSDMVQALGMRGAAFGRWNEARARSLTASIGATDTGGGFSAIIKAFRLALQSGMLGLGAYLVLQGAITPGAMIAGSILLGRALAPIEMIVNQWPSFQRAREGWQRLSVLLGEIPPEERRTNLPRPRAQLTCEQVTVLPPGESQASLRMISFRVEPGQAVGVIGPSGAGKSTLARALTGLWRPAAGKIRLDGASLDQYDPDVLGSYIGYLPQQVTLFDGTIKENIARMSTQADDAEVVRAAKAAAAHDMILKLPDGYDTVVSSQGGRLSGGQIQRIGLARALYGDPVMLVLDEPNSNLDNTGSTALNQAIRDAKAAKKCVLVMAHRPAAIVECDMILMIEGGGRRAFGPKEDVLRETVQNHREIAASGGKGGGVS</sequence>
<dbReference type="PANTHER" id="PTHR24221">
    <property type="entry name" value="ATP-BINDING CASSETTE SUB-FAMILY B"/>
    <property type="match status" value="1"/>
</dbReference>
<comment type="subcellular location">
    <subcellularLocation>
        <location evidence="1">Cell membrane</location>
        <topology evidence="1">Multi-pass membrane protein</topology>
    </subcellularLocation>
</comment>
<dbReference type="GO" id="GO:0140359">
    <property type="term" value="F:ABC-type transporter activity"/>
    <property type="evidence" value="ECO:0007669"/>
    <property type="project" value="InterPro"/>
</dbReference>
<feature type="transmembrane region" description="Helical" evidence="7">
    <location>
        <begin position="165"/>
        <end position="183"/>
    </location>
</feature>
<accession>A0A017HFR3</accession>
<gene>
    <name evidence="10" type="ORF">Lokhon_00882</name>
</gene>
<dbReference type="PROSITE" id="PS50929">
    <property type="entry name" value="ABC_TM1F"/>
    <property type="match status" value="1"/>
</dbReference>
<keyword evidence="4" id="KW-0067">ATP-binding</keyword>
<dbReference type="STRING" id="1122180.Lokhon_00882"/>
<dbReference type="InterPro" id="IPR027417">
    <property type="entry name" value="P-loop_NTPase"/>
</dbReference>
<evidence type="ECO:0000256" key="4">
    <source>
        <dbReference type="ARBA" id="ARBA00022840"/>
    </source>
</evidence>
<dbReference type="Proteomes" id="UP000025047">
    <property type="component" value="Unassembled WGS sequence"/>
</dbReference>
<dbReference type="Pfam" id="PF00664">
    <property type="entry name" value="ABC_membrane"/>
    <property type="match status" value="1"/>
</dbReference>
<dbReference type="InterPro" id="IPR011527">
    <property type="entry name" value="ABC1_TM_dom"/>
</dbReference>
<dbReference type="eggNOG" id="COG4618">
    <property type="taxonomic scope" value="Bacteria"/>
</dbReference>
<evidence type="ECO:0000256" key="5">
    <source>
        <dbReference type="ARBA" id="ARBA00022989"/>
    </source>
</evidence>
<dbReference type="PANTHER" id="PTHR24221:SF248">
    <property type="entry name" value="ABC TRANSPORTER TRANSMEMBRANE REGION"/>
    <property type="match status" value="1"/>
</dbReference>
<dbReference type="GO" id="GO:0030253">
    <property type="term" value="P:protein secretion by the type I secretion system"/>
    <property type="evidence" value="ECO:0007669"/>
    <property type="project" value="InterPro"/>
</dbReference>
<dbReference type="EMBL" id="APGJ01000003">
    <property type="protein sequence ID" value="EYD73352.1"/>
    <property type="molecule type" value="Genomic_DNA"/>
</dbReference>
<feature type="transmembrane region" description="Helical" evidence="7">
    <location>
        <begin position="64"/>
        <end position="84"/>
    </location>
</feature>
<dbReference type="HOGENOM" id="CLU_000604_95_6_5"/>
<feature type="domain" description="ABC transmembrane type-1" evidence="9">
    <location>
        <begin position="31"/>
        <end position="309"/>
    </location>
</feature>
<evidence type="ECO:0000256" key="6">
    <source>
        <dbReference type="ARBA" id="ARBA00023136"/>
    </source>
</evidence>
<evidence type="ECO:0000259" key="9">
    <source>
        <dbReference type="PROSITE" id="PS50929"/>
    </source>
</evidence>
<dbReference type="AlphaFoldDB" id="A0A017HFR3"/>
<evidence type="ECO:0000256" key="2">
    <source>
        <dbReference type="ARBA" id="ARBA00022692"/>
    </source>
</evidence>